<proteinExistence type="predicted"/>
<feature type="signal peptide" evidence="2">
    <location>
        <begin position="1"/>
        <end position="15"/>
    </location>
</feature>
<dbReference type="AlphaFoldDB" id="A0A6J2JEJ7"/>
<feature type="region of interest" description="Disordered" evidence="1">
    <location>
        <begin position="68"/>
        <end position="100"/>
    </location>
</feature>
<evidence type="ECO:0000313" key="3">
    <source>
        <dbReference type="Proteomes" id="UP000504629"/>
    </source>
</evidence>
<dbReference type="KEGG" id="bman:114240982"/>
<feature type="chain" id="PRO_5026986371" evidence="2">
    <location>
        <begin position="16"/>
        <end position="148"/>
    </location>
</feature>
<dbReference type="OrthoDB" id="7490182at2759"/>
<dbReference type="GeneID" id="114240982"/>
<name>A0A6J2JEJ7_BOMMA</name>
<dbReference type="Proteomes" id="UP000504629">
    <property type="component" value="Unplaced"/>
</dbReference>
<gene>
    <name evidence="4" type="primary">LOC114240982</name>
</gene>
<sequence>MIILVLLTTITSINAQFPPIPVQFQMSQPNGNPFQSLGPSLPQQMPMHFPFQQRLPAVVMPYVPKHHKKTRYHRRRSPKRVIEDSNSESCSDEDFRRSSRVHRRRQVLTPVISYITKDGNVVYQKKVKRERARDWLDIGRNPSELENE</sequence>
<evidence type="ECO:0000256" key="2">
    <source>
        <dbReference type="SAM" id="SignalP"/>
    </source>
</evidence>
<reference evidence="4" key="1">
    <citation type="submission" date="2025-08" db="UniProtKB">
        <authorList>
            <consortium name="RefSeq"/>
        </authorList>
    </citation>
    <scope>IDENTIFICATION</scope>
    <source>
        <tissue evidence="4">Silk gland</tissue>
    </source>
</reference>
<evidence type="ECO:0000313" key="4">
    <source>
        <dbReference type="RefSeq" id="XP_028027492.1"/>
    </source>
</evidence>
<dbReference type="RefSeq" id="XP_028027492.1">
    <property type="nucleotide sequence ID" value="XM_028171691.1"/>
</dbReference>
<feature type="compositionally biased region" description="Basic residues" evidence="1">
    <location>
        <begin position="68"/>
        <end position="79"/>
    </location>
</feature>
<accession>A0A6J2JEJ7</accession>
<keyword evidence="3" id="KW-1185">Reference proteome</keyword>
<organism evidence="3 4">
    <name type="scientific">Bombyx mandarina</name>
    <name type="common">Wild silk moth</name>
    <name type="synonym">Wild silkworm</name>
    <dbReference type="NCBI Taxonomy" id="7092"/>
    <lineage>
        <taxon>Eukaryota</taxon>
        <taxon>Metazoa</taxon>
        <taxon>Ecdysozoa</taxon>
        <taxon>Arthropoda</taxon>
        <taxon>Hexapoda</taxon>
        <taxon>Insecta</taxon>
        <taxon>Pterygota</taxon>
        <taxon>Neoptera</taxon>
        <taxon>Endopterygota</taxon>
        <taxon>Lepidoptera</taxon>
        <taxon>Glossata</taxon>
        <taxon>Ditrysia</taxon>
        <taxon>Bombycoidea</taxon>
        <taxon>Bombycidae</taxon>
        <taxon>Bombycinae</taxon>
        <taxon>Bombyx</taxon>
    </lineage>
</organism>
<evidence type="ECO:0000256" key="1">
    <source>
        <dbReference type="SAM" id="MobiDB-lite"/>
    </source>
</evidence>
<keyword evidence="2" id="KW-0732">Signal</keyword>
<protein>
    <submittedName>
        <fullName evidence="4">Uncharacterized protein LOC114240982</fullName>
    </submittedName>
</protein>